<dbReference type="Gene3D" id="1.10.238.120">
    <property type="entry name" value="Jann4075-like"/>
    <property type="match status" value="1"/>
</dbReference>
<sequence>MNKRDEKIELYRKFIADNNLTVDDDLLVKVTMGLGPSIHNKNSELIACSSSSELATVRDNFLKKKLGLTLSDDELDSAIEEVCQEIGSSIKNKYRAVFYALLVTKLKQESYYA</sequence>
<accession>A0A1W1BLS3</accession>
<reference evidence="1" key="1">
    <citation type="submission" date="2016-10" db="EMBL/GenBank/DDBJ databases">
        <authorList>
            <person name="de Groot N.N."/>
        </authorList>
    </citation>
    <scope>NUCLEOTIDE SEQUENCE</scope>
</reference>
<protein>
    <recommendedName>
        <fullName evidence="2">DUF2853 domain-containing protein</fullName>
    </recommendedName>
</protein>
<dbReference type="EMBL" id="FPHC01000033">
    <property type="protein sequence ID" value="SFV54478.1"/>
    <property type="molecule type" value="Genomic_DNA"/>
</dbReference>
<dbReference type="SUPFAM" id="SSF158587">
    <property type="entry name" value="Jann4075-like"/>
    <property type="match status" value="1"/>
</dbReference>
<evidence type="ECO:0000313" key="1">
    <source>
        <dbReference type="EMBL" id="SFV54478.1"/>
    </source>
</evidence>
<dbReference type="InterPro" id="IPR021274">
    <property type="entry name" value="DUF2853"/>
</dbReference>
<dbReference type="AlphaFoldDB" id="A0A1W1BLS3"/>
<dbReference type="InterPro" id="IPR023154">
    <property type="entry name" value="Jann4075-like_sf"/>
</dbReference>
<name>A0A1W1BLS3_9ZZZZ</name>
<dbReference type="Pfam" id="PF11015">
    <property type="entry name" value="DUF2853"/>
    <property type="match status" value="1"/>
</dbReference>
<evidence type="ECO:0008006" key="2">
    <source>
        <dbReference type="Google" id="ProtNLM"/>
    </source>
</evidence>
<gene>
    <name evidence="1" type="ORF">MNB_SV-6-1420</name>
</gene>
<organism evidence="1">
    <name type="scientific">hydrothermal vent metagenome</name>
    <dbReference type="NCBI Taxonomy" id="652676"/>
    <lineage>
        <taxon>unclassified sequences</taxon>
        <taxon>metagenomes</taxon>
        <taxon>ecological metagenomes</taxon>
    </lineage>
</organism>
<proteinExistence type="predicted"/>